<dbReference type="Proteomes" id="UP000187148">
    <property type="component" value="Chromosome"/>
</dbReference>
<gene>
    <name evidence="1" type="ORF">BWI95_18870</name>
</gene>
<dbReference type="RefSeq" id="WP_054803299.1">
    <property type="nucleotide sequence ID" value="NZ_CP019445.1"/>
</dbReference>
<name>A0A807LLJ8_9ENTR</name>
<dbReference type="EMBL" id="CP019445">
    <property type="protein sequence ID" value="APZ06958.1"/>
    <property type="molecule type" value="Genomic_DNA"/>
</dbReference>
<keyword evidence="2" id="KW-1185">Reference proteome</keyword>
<accession>A0A807LLJ8</accession>
<evidence type="ECO:0000313" key="2">
    <source>
        <dbReference type="Proteomes" id="UP000187148"/>
    </source>
</evidence>
<organism evidence="1 2">
    <name type="scientific">Kosakonia cowanii JCM 10956 = DSM 18146</name>
    <dbReference type="NCBI Taxonomy" id="1300165"/>
    <lineage>
        <taxon>Bacteria</taxon>
        <taxon>Pseudomonadati</taxon>
        <taxon>Pseudomonadota</taxon>
        <taxon>Gammaproteobacteria</taxon>
        <taxon>Enterobacterales</taxon>
        <taxon>Enterobacteriaceae</taxon>
        <taxon>Kosakonia</taxon>
    </lineage>
</organism>
<protein>
    <submittedName>
        <fullName evidence="1">Uncharacterized protein</fullName>
    </submittedName>
</protein>
<sequence>MPFSTLIKTITISNAVSGDFKFEIYQNEKALFHADISRKDPLGKWEQFRNKFRFSKALDVEEVIGRCRKLVDDQFLDMKE</sequence>
<evidence type="ECO:0000313" key="1">
    <source>
        <dbReference type="EMBL" id="APZ06958.1"/>
    </source>
</evidence>
<proteinExistence type="predicted"/>
<reference evidence="1 2" key="1">
    <citation type="submission" date="2017-01" db="EMBL/GenBank/DDBJ databases">
        <authorList>
            <person name="Cao J.-M."/>
        </authorList>
    </citation>
    <scope>NUCLEOTIDE SEQUENCE [LARGE SCALE GENOMIC DNA]</scope>
    <source>
        <strain evidence="1 2">888-76</strain>
    </source>
</reference>
<dbReference type="KEGG" id="kco:BWI95_18870"/>
<dbReference type="AlphaFoldDB" id="A0A807LLJ8"/>